<dbReference type="SUPFAM" id="SSF56436">
    <property type="entry name" value="C-type lectin-like"/>
    <property type="match status" value="1"/>
</dbReference>
<evidence type="ECO:0000259" key="6">
    <source>
        <dbReference type="Pfam" id="PF03781"/>
    </source>
</evidence>
<keyword evidence="3" id="KW-0560">Oxidoreductase</keyword>
<dbReference type="InterPro" id="IPR019257">
    <property type="entry name" value="MeTrfase_dom"/>
</dbReference>
<keyword evidence="2" id="KW-0808">Transferase</keyword>
<dbReference type="InterPro" id="IPR029063">
    <property type="entry name" value="SAM-dependent_MTases_sf"/>
</dbReference>
<dbReference type="Proteomes" id="UP001375240">
    <property type="component" value="Unassembled WGS sequence"/>
</dbReference>
<dbReference type="Pfam" id="PF12867">
    <property type="entry name" value="DinB_2"/>
    <property type="match status" value="1"/>
</dbReference>
<reference evidence="9 10" key="1">
    <citation type="submission" date="2019-10" db="EMBL/GenBank/DDBJ databases">
        <authorList>
            <person name="Palmer J.M."/>
        </authorList>
    </citation>
    <scope>NUCLEOTIDE SEQUENCE [LARGE SCALE GENOMIC DNA]</scope>
    <source>
        <strain evidence="9 10">TWF696</strain>
    </source>
</reference>
<proteinExistence type="predicted"/>
<dbReference type="Pfam" id="PF10017">
    <property type="entry name" value="Methyltransf_33"/>
    <property type="match status" value="1"/>
</dbReference>
<feature type="domain" description="DinB-like" evidence="8">
    <location>
        <begin position="392"/>
        <end position="529"/>
    </location>
</feature>
<dbReference type="Pfam" id="PF03781">
    <property type="entry name" value="FGE-sulfatase"/>
    <property type="match status" value="2"/>
</dbReference>
<organism evidence="9 10">
    <name type="scientific">Orbilia brochopaga</name>
    <dbReference type="NCBI Taxonomy" id="3140254"/>
    <lineage>
        <taxon>Eukaryota</taxon>
        <taxon>Fungi</taxon>
        <taxon>Dikarya</taxon>
        <taxon>Ascomycota</taxon>
        <taxon>Pezizomycotina</taxon>
        <taxon>Orbiliomycetes</taxon>
        <taxon>Orbiliales</taxon>
        <taxon>Orbiliaceae</taxon>
        <taxon>Orbilia</taxon>
    </lineage>
</organism>
<dbReference type="InterPro" id="IPR005532">
    <property type="entry name" value="SUMF_dom"/>
</dbReference>
<keyword evidence="4" id="KW-0408">Iron</keyword>
<evidence type="ECO:0000313" key="10">
    <source>
        <dbReference type="Proteomes" id="UP001375240"/>
    </source>
</evidence>
<feature type="domain" description="Sulfatase-modifying factor enzyme-like" evidence="6">
    <location>
        <begin position="566"/>
        <end position="705"/>
    </location>
</feature>
<dbReference type="GO" id="GO:0032259">
    <property type="term" value="P:methylation"/>
    <property type="evidence" value="ECO:0007669"/>
    <property type="project" value="UniProtKB-KW"/>
</dbReference>
<evidence type="ECO:0000256" key="2">
    <source>
        <dbReference type="ARBA" id="ARBA00022679"/>
    </source>
</evidence>
<dbReference type="GO" id="GO:0008168">
    <property type="term" value="F:methyltransferase activity"/>
    <property type="evidence" value="ECO:0007669"/>
    <property type="project" value="UniProtKB-KW"/>
</dbReference>
<protein>
    <submittedName>
        <fullName evidence="9">Uncharacterized protein</fullName>
    </submittedName>
</protein>
<keyword evidence="10" id="KW-1185">Reference proteome</keyword>
<evidence type="ECO:0000256" key="1">
    <source>
        <dbReference type="ARBA" id="ARBA00022603"/>
    </source>
</evidence>
<dbReference type="PANTHER" id="PTHR43397:SF1">
    <property type="entry name" value="ERGOTHIONEINE BIOSYNTHESIS PROTEIN 1"/>
    <property type="match status" value="1"/>
</dbReference>
<evidence type="ECO:0000313" key="9">
    <source>
        <dbReference type="EMBL" id="KAK6340626.1"/>
    </source>
</evidence>
<dbReference type="InterPro" id="IPR024775">
    <property type="entry name" value="DinB-like"/>
</dbReference>
<dbReference type="Gene3D" id="3.90.1580.10">
    <property type="entry name" value="paralog of FGE (formylglycine-generating enzyme)"/>
    <property type="match status" value="2"/>
</dbReference>
<sequence>MVKPASVPLLDSGDRLNVQSHGAIFKGGAHESVVQGPHSHPVQILDIRTSLVEETLNEAIIDGLKADYGKKTLPTMLLYDSAGLKIFEEITYVEDYYLTNAEIEVLTTNAAEIAAAVPDGALLVELGSGNLRKVNILLQALEAAQKSISYFALDLSRPELERTFSQLPNGGFRYVRCYGLHGTYEDGMKWLKENESIRDRPRFILWLGSSVGNFERKEAEVFLRKYKEQVLRPGTKDRMLIAFDSCDDIERVYYAYNDRQGVTTRFILNGLNNANSILGRKVFDTEAWEYVGEFDPLNQRHQAFYVAKEDITLSLENPVFVKKGEKILVERSYKFSESQTILMFENAGLARGTSWGQEGGEYTLHLLYHPAGKVSAVPESYAKLRYPTVEQWEELWKTWDAVTLGMVRSDQYLTKPIDLRNPIIFYLGHIPTWFDIQLARATGLPLAGPEHYPAIFQRGIDPDVDDPTQCHSHSAIPDSWPALEEIKDCQVRVRERVRSLYPLTTSTPVGVQRALWLGFEHEVMHLETLLYMLLQHDLTLPPPGVPVPDFRAEYILDSTKPSNAEEWMKIPGRQNTLGVEDREKEGGHFAWDNERPPIQKSVTSFEAFSRPITNGEYALYLNATNSKELPKSWIADGRNALTDTIAKVDESIDVPEAFKGLFVKTVFGPVPLTYAQHWPAIASYDELNGCANWMGGRLPTREELQVIYDHVEFVKKDLEAKKLSAMIDAVNGHLSMKGVHITPPEPAAPAQEANKSKVNDMFANLVGATVSFYQWHPTCVKGKFCGRGDGGAWEWTSTVLKKWEGFKPMEEYPEYTADFFDTKHNIVLGGSWATHSRIAGRKSFVNWYQRNYQYTWCTARLVRDAPVDESAENGRH</sequence>
<dbReference type="AlphaFoldDB" id="A0AAV9UEP2"/>
<evidence type="ECO:0000256" key="4">
    <source>
        <dbReference type="ARBA" id="ARBA00023004"/>
    </source>
</evidence>
<comment type="pathway">
    <text evidence="5">Amino-acid biosynthesis; ergothioneine biosynthesis.</text>
</comment>
<evidence type="ECO:0000259" key="8">
    <source>
        <dbReference type="Pfam" id="PF12867"/>
    </source>
</evidence>
<comment type="caution">
    <text evidence="9">The sequence shown here is derived from an EMBL/GenBank/DDBJ whole genome shotgun (WGS) entry which is preliminary data.</text>
</comment>
<keyword evidence="1" id="KW-0489">Methyltransferase</keyword>
<name>A0AAV9UEP2_9PEZI</name>
<evidence type="ECO:0000259" key="7">
    <source>
        <dbReference type="Pfam" id="PF10017"/>
    </source>
</evidence>
<dbReference type="NCBIfam" id="TIGR03439">
    <property type="entry name" value="methyl_EasF"/>
    <property type="match status" value="1"/>
</dbReference>
<evidence type="ECO:0000256" key="5">
    <source>
        <dbReference type="ARBA" id="ARBA00037882"/>
    </source>
</evidence>
<evidence type="ECO:0000256" key="3">
    <source>
        <dbReference type="ARBA" id="ARBA00023002"/>
    </source>
</evidence>
<dbReference type="InterPro" id="IPR042095">
    <property type="entry name" value="SUMF_sf"/>
</dbReference>
<dbReference type="InterPro" id="IPR016187">
    <property type="entry name" value="CTDL_fold"/>
</dbReference>
<accession>A0AAV9UEP2</accession>
<dbReference type="Gene3D" id="3.40.50.150">
    <property type="entry name" value="Vaccinia Virus protein VP39"/>
    <property type="match status" value="1"/>
</dbReference>
<dbReference type="EMBL" id="JAVHNQ010000008">
    <property type="protein sequence ID" value="KAK6340626.1"/>
    <property type="molecule type" value="Genomic_DNA"/>
</dbReference>
<dbReference type="InterPro" id="IPR051128">
    <property type="entry name" value="EgtD_Methyltrsf_superfamily"/>
</dbReference>
<dbReference type="InterPro" id="IPR017805">
    <property type="entry name" value="SAM_MeTrfase_EasF-type_put"/>
</dbReference>
<gene>
    <name evidence="9" type="ORF">TWF696_008951</name>
</gene>
<feature type="domain" description="Histidine-specific methyltransferase SAM-dependent" evidence="7">
    <location>
        <begin position="57"/>
        <end position="367"/>
    </location>
</feature>
<feature type="domain" description="Sulfatase-modifying factor enzyme-like" evidence="6">
    <location>
        <begin position="790"/>
        <end position="863"/>
    </location>
</feature>
<dbReference type="PANTHER" id="PTHR43397">
    <property type="entry name" value="ERGOTHIONEINE BIOSYNTHESIS PROTEIN 1"/>
    <property type="match status" value="1"/>
</dbReference>